<dbReference type="FunFam" id="3.40.50.300:FF:000467">
    <property type="entry name" value="ATP-binding cassette sub-family F member 2"/>
    <property type="match status" value="1"/>
</dbReference>
<evidence type="ECO:0000256" key="3">
    <source>
        <dbReference type="ARBA" id="ARBA00022553"/>
    </source>
</evidence>
<evidence type="ECO:0000313" key="16">
    <source>
        <dbReference type="EMBL" id="TRY97636.1"/>
    </source>
</evidence>
<dbReference type="GO" id="GO:0016020">
    <property type="term" value="C:membrane"/>
    <property type="evidence" value="ECO:0007669"/>
    <property type="project" value="UniProtKB-SubCell"/>
</dbReference>
<feature type="region of interest" description="Disordered" evidence="13">
    <location>
        <begin position="63"/>
        <end position="104"/>
    </location>
</feature>
<name>A0A553R635_9TELE</name>
<dbReference type="AlphaFoldDB" id="A0A553R635"/>
<dbReference type="GO" id="GO:0005524">
    <property type="term" value="F:ATP binding"/>
    <property type="evidence" value="ECO:0007669"/>
    <property type="project" value="UniProtKB-KW"/>
</dbReference>
<accession>A0A553R635</accession>
<evidence type="ECO:0000256" key="2">
    <source>
        <dbReference type="ARBA" id="ARBA00011054"/>
    </source>
</evidence>
<dbReference type="InterPro" id="IPR006214">
    <property type="entry name" value="Bax_inhibitor_1-related"/>
</dbReference>
<evidence type="ECO:0000256" key="8">
    <source>
        <dbReference type="ARBA" id="ARBA00022989"/>
    </source>
</evidence>
<feature type="domain" description="ABC transporter" evidence="15">
    <location>
        <begin position="138"/>
        <end position="377"/>
    </location>
</feature>
<keyword evidence="8 14" id="KW-1133">Transmembrane helix</keyword>
<feature type="transmembrane region" description="Helical" evidence="14">
    <location>
        <begin position="740"/>
        <end position="760"/>
    </location>
</feature>
<dbReference type="PANTHER" id="PTHR19211:SF15">
    <property type="entry name" value="ATP-BINDING CASSETTE SUB-FAMILY F MEMBER 2"/>
    <property type="match status" value="1"/>
</dbReference>
<dbReference type="GO" id="GO:0016887">
    <property type="term" value="F:ATP hydrolysis activity"/>
    <property type="evidence" value="ECO:0007669"/>
    <property type="project" value="InterPro"/>
</dbReference>
<sequence>MLRCHVSVSRRYRFLDSWYSLALRQGKVLAQADCSGPREPGRITIFKTLLFVGFPATMPSDLAKKKAAKKKEAAKARQRTKKPEDGVNGDSKKPESQENGDVNGVASLTKELDEFELKKTEARAVTGVLASHPNSTDVHISSLSLTFHGQELLSDTSLELNSGRRYGLIGLNGTGKSMLLSAISHREVPIPEHIDIYHLTREMPPSEKTALQCVMEVDEERIKLEREAERLAHEDSECEKLMELYERLEELDADKASVRASRILHGLGFTAAMQQKKLKDFSGGWRMRVALARALFLKPFMLLLDEPTNHLDLDACVWLEEELREFKRILVLISHSQDFLNGVCTNIIHLHQRKLKYYTGNYDQYVKTREELEENQMKRFNWEQDQMAHMKNYIARFGHGSAKLARQAQSKEKTLQKMVASGLTERVVNDKTLSFYFPPCGKIPPPVIMVQNVSFRYSETTPIIYKNLEFGIDLDTRVALVGPNGAGKSTLLKLLTGELLPSDGMIRKHSHVKIGRYHQQLELDLSPLEYMMKCYPEIKEKEEMRKIIGRYGLTGKQQVSPIRNLSDGQKCRVCFAWLAWQNPHLLFLDEPTNHLDIETIDALADAINEFDGGMMLVSHDFRLIQQVAQEIWKLGCRISYCKKTMSLPAAPPSYAEATAGDKEQRGFMYAAQPPPVPPATIPMHPSWAYVHTSPSPGYSSAYAGDMSSPFSDPSSSSSFDGLGGSNWEDKNIRRMFIRKVFCILMVQLMVTFSVVSLFTFCEPVRKFVQYNRVFYLTSYMTFMGTYLMLVCSTNARRRYPTNMILLAIFTLAMSYMAGMLASYHNTKVVMLCVGITALVCLAVTLFCFQSRVDFTSCHGLLFSLMMVLMITGLLLFFTAPFGYIPWLHTAYAGFGALVFTLFLAFDMQLLIGNRRYSLNPEEHVFGAICLYMDVVYIFLFFLQLFGSRE</sequence>
<keyword evidence="5" id="KW-0677">Repeat</keyword>
<dbReference type="InterPro" id="IPR027417">
    <property type="entry name" value="P-loop_NTPase"/>
</dbReference>
<comment type="caution">
    <text evidence="16">The sequence shown here is derived from an EMBL/GenBank/DDBJ whole genome shotgun (WGS) entry which is preliminary data.</text>
</comment>
<keyword evidence="17" id="KW-1185">Reference proteome</keyword>
<evidence type="ECO:0000256" key="14">
    <source>
        <dbReference type="SAM" id="Phobius"/>
    </source>
</evidence>
<dbReference type="PROSITE" id="PS00211">
    <property type="entry name" value="ABC_TRANSPORTER_1"/>
    <property type="match status" value="1"/>
</dbReference>
<dbReference type="CDD" id="cd03221">
    <property type="entry name" value="ABCF_EF-3"/>
    <property type="match status" value="2"/>
</dbReference>
<evidence type="ECO:0000256" key="11">
    <source>
        <dbReference type="ARBA" id="ARBA00073918"/>
    </source>
</evidence>
<dbReference type="CDD" id="cd10428">
    <property type="entry name" value="LFG_like"/>
    <property type="match status" value="1"/>
</dbReference>
<feature type="domain" description="ABC transporter" evidence="15">
    <location>
        <begin position="448"/>
        <end position="668"/>
    </location>
</feature>
<keyword evidence="3" id="KW-0597">Phosphoprotein</keyword>
<feature type="transmembrane region" description="Helical" evidence="14">
    <location>
        <begin position="890"/>
        <end position="912"/>
    </location>
</feature>
<dbReference type="SUPFAM" id="SSF52540">
    <property type="entry name" value="P-loop containing nucleoside triphosphate hydrolases"/>
    <property type="match status" value="2"/>
</dbReference>
<keyword evidence="4 14" id="KW-0812">Transmembrane</keyword>
<feature type="compositionally biased region" description="Basic and acidic residues" evidence="13">
    <location>
        <begin position="70"/>
        <end position="96"/>
    </location>
</feature>
<evidence type="ECO:0000313" key="17">
    <source>
        <dbReference type="Proteomes" id="UP000316079"/>
    </source>
</evidence>
<feature type="coiled-coil region" evidence="12">
    <location>
        <begin position="214"/>
        <end position="261"/>
    </location>
</feature>
<keyword evidence="9" id="KW-0007">Acetylation</keyword>
<keyword evidence="12" id="KW-0175">Coiled coil</keyword>
<dbReference type="Gene3D" id="3.40.50.300">
    <property type="entry name" value="P-loop containing nucleotide triphosphate hydrolases"/>
    <property type="match status" value="2"/>
</dbReference>
<feature type="transmembrane region" description="Helical" evidence="14">
    <location>
        <begin position="803"/>
        <end position="822"/>
    </location>
</feature>
<dbReference type="Pfam" id="PF12848">
    <property type="entry name" value="ABC_tran_Xtn"/>
    <property type="match status" value="1"/>
</dbReference>
<dbReference type="InterPro" id="IPR003439">
    <property type="entry name" value="ABC_transporter-like_ATP-bd"/>
</dbReference>
<comment type="similarity">
    <text evidence="2">Belongs to the ABC transporter superfamily. ABCF family. EF3 subfamily.</text>
</comment>
<evidence type="ECO:0000256" key="9">
    <source>
        <dbReference type="ARBA" id="ARBA00022990"/>
    </source>
</evidence>
<evidence type="ECO:0000256" key="1">
    <source>
        <dbReference type="ARBA" id="ARBA00004141"/>
    </source>
</evidence>
<dbReference type="InterPro" id="IPR032781">
    <property type="entry name" value="ABC_tran_Xtn"/>
</dbReference>
<evidence type="ECO:0000259" key="15">
    <source>
        <dbReference type="PROSITE" id="PS50893"/>
    </source>
</evidence>
<evidence type="ECO:0000256" key="4">
    <source>
        <dbReference type="ARBA" id="ARBA00022692"/>
    </source>
</evidence>
<keyword evidence="7" id="KW-0067">ATP-binding</keyword>
<protein>
    <recommendedName>
        <fullName evidence="11">ATP-binding cassette sub-family F member 2</fullName>
    </recommendedName>
</protein>
<dbReference type="InterPro" id="IPR017871">
    <property type="entry name" value="ABC_transporter-like_CS"/>
</dbReference>
<gene>
    <name evidence="16" type="ORF">DNTS_035463</name>
</gene>
<feature type="transmembrane region" description="Helical" evidence="14">
    <location>
        <begin position="772"/>
        <end position="791"/>
    </location>
</feature>
<dbReference type="PROSITE" id="PS50893">
    <property type="entry name" value="ABC_TRANSPORTER_2"/>
    <property type="match status" value="2"/>
</dbReference>
<evidence type="ECO:0000256" key="7">
    <source>
        <dbReference type="ARBA" id="ARBA00022840"/>
    </source>
</evidence>
<feature type="transmembrane region" description="Helical" evidence="14">
    <location>
        <begin position="860"/>
        <end position="884"/>
    </location>
</feature>
<evidence type="ECO:0000256" key="5">
    <source>
        <dbReference type="ARBA" id="ARBA00022737"/>
    </source>
</evidence>
<feature type="transmembrane region" description="Helical" evidence="14">
    <location>
        <begin position="828"/>
        <end position="848"/>
    </location>
</feature>
<dbReference type="FunFam" id="3.40.50.300:FF:000104">
    <property type="entry name" value="ATP-binding cassette sub-family F member 3"/>
    <property type="match status" value="1"/>
</dbReference>
<dbReference type="SMART" id="SM00382">
    <property type="entry name" value="AAA"/>
    <property type="match status" value="2"/>
</dbReference>
<reference evidence="16 17" key="1">
    <citation type="journal article" date="2019" name="Sci. Data">
        <title>Hybrid genome assembly and annotation of Danionella translucida.</title>
        <authorList>
            <person name="Kadobianskyi M."/>
            <person name="Schulze L."/>
            <person name="Schuelke M."/>
            <person name="Judkewitz B."/>
        </authorList>
    </citation>
    <scope>NUCLEOTIDE SEQUENCE [LARGE SCALE GENOMIC DNA]</scope>
    <source>
        <strain evidence="16 17">Bolton</strain>
    </source>
</reference>
<evidence type="ECO:0000256" key="13">
    <source>
        <dbReference type="SAM" id="MobiDB-lite"/>
    </source>
</evidence>
<comment type="subcellular location">
    <subcellularLocation>
        <location evidence="1">Membrane</location>
        <topology evidence="1">Multi-pass membrane protein</topology>
    </subcellularLocation>
</comment>
<feature type="transmembrane region" description="Helical" evidence="14">
    <location>
        <begin position="924"/>
        <end position="945"/>
    </location>
</feature>
<dbReference type="OrthoDB" id="2110130at2759"/>
<evidence type="ECO:0000256" key="6">
    <source>
        <dbReference type="ARBA" id="ARBA00022741"/>
    </source>
</evidence>
<dbReference type="Pfam" id="PF01027">
    <property type="entry name" value="Bax1-I"/>
    <property type="match status" value="1"/>
</dbReference>
<keyword evidence="6" id="KW-0547">Nucleotide-binding</keyword>
<dbReference type="Proteomes" id="UP000316079">
    <property type="component" value="Unassembled WGS sequence"/>
</dbReference>
<dbReference type="EMBL" id="SRMA01025215">
    <property type="protein sequence ID" value="TRY97636.1"/>
    <property type="molecule type" value="Genomic_DNA"/>
</dbReference>
<evidence type="ECO:0000256" key="10">
    <source>
        <dbReference type="ARBA" id="ARBA00023136"/>
    </source>
</evidence>
<dbReference type="InterPro" id="IPR003593">
    <property type="entry name" value="AAA+_ATPase"/>
</dbReference>
<evidence type="ECO:0000256" key="12">
    <source>
        <dbReference type="SAM" id="Coils"/>
    </source>
</evidence>
<organism evidence="16 17">
    <name type="scientific">Danionella cerebrum</name>
    <dbReference type="NCBI Taxonomy" id="2873325"/>
    <lineage>
        <taxon>Eukaryota</taxon>
        <taxon>Metazoa</taxon>
        <taxon>Chordata</taxon>
        <taxon>Craniata</taxon>
        <taxon>Vertebrata</taxon>
        <taxon>Euteleostomi</taxon>
        <taxon>Actinopterygii</taxon>
        <taxon>Neopterygii</taxon>
        <taxon>Teleostei</taxon>
        <taxon>Ostariophysi</taxon>
        <taxon>Cypriniformes</taxon>
        <taxon>Danionidae</taxon>
        <taxon>Danioninae</taxon>
        <taxon>Danionella</taxon>
    </lineage>
</organism>
<keyword evidence="10 14" id="KW-0472">Membrane</keyword>
<proteinExistence type="inferred from homology"/>
<dbReference type="InterPro" id="IPR050611">
    <property type="entry name" value="ABCF"/>
</dbReference>
<dbReference type="PANTHER" id="PTHR19211">
    <property type="entry name" value="ATP-BINDING TRANSPORT PROTEIN-RELATED"/>
    <property type="match status" value="1"/>
</dbReference>
<dbReference type="Pfam" id="PF00005">
    <property type="entry name" value="ABC_tran"/>
    <property type="match status" value="2"/>
</dbReference>